<evidence type="ECO:0000313" key="2">
    <source>
        <dbReference type="EnsemblMetazoa" id="tetur02g04050.1"/>
    </source>
</evidence>
<dbReference type="KEGG" id="tut:107370871"/>
<accession>T1JVC0</accession>
<name>T1JVC0_TETUR</name>
<dbReference type="EnsemblMetazoa" id="tetur02g04050.1">
    <property type="protein sequence ID" value="tetur02g04050.1"/>
    <property type="gene ID" value="tetur02g04050"/>
</dbReference>
<feature type="region of interest" description="Disordered" evidence="1">
    <location>
        <begin position="52"/>
        <end position="87"/>
    </location>
</feature>
<dbReference type="HOGENOM" id="CLU_656091_0_0_1"/>
<evidence type="ECO:0000256" key="1">
    <source>
        <dbReference type="SAM" id="MobiDB-lite"/>
    </source>
</evidence>
<dbReference type="AlphaFoldDB" id="T1JVC0"/>
<dbReference type="Proteomes" id="UP000015104">
    <property type="component" value="Unassembled WGS sequence"/>
</dbReference>
<dbReference type="EMBL" id="CAEY01000792">
    <property type="status" value="NOT_ANNOTATED_CDS"/>
    <property type="molecule type" value="Genomic_DNA"/>
</dbReference>
<reference evidence="2" key="2">
    <citation type="submission" date="2015-06" db="UniProtKB">
        <authorList>
            <consortium name="EnsemblMetazoa"/>
        </authorList>
    </citation>
    <scope>IDENTIFICATION</scope>
</reference>
<protein>
    <submittedName>
        <fullName evidence="2">Uncharacterized protein</fullName>
    </submittedName>
</protein>
<organism evidence="2 3">
    <name type="scientific">Tetranychus urticae</name>
    <name type="common">Two-spotted spider mite</name>
    <dbReference type="NCBI Taxonomy" id="32264"/>
    <lineage>
        <taxon>Eukaryota</taxon>
        <taxon>Metazoa</taxon>
        <taxon>Ecdysozoa</taxon>
        <taxon>Arthropoda</taxon>
        <taxon>Chelicerata</taxon>
        <taxon>Arachnida</taxon>
        <taxon>Acari</taxon>
        <taxon>Acariformes</taxon>
        <taxon>Trombidiformes</taxon>
        <taxon>Prostigmata</taxon>
        <taxon>Eleutherengona</taxon>
        <taxon>Raphignathae</taxon>
        <taxon>Tetranychoidea</taxon>
        <taxon>Tetranychidae</taxon>
        <taxon>Tetranychus</taxon>
    </lineage>
</organism>
<evidence type="ECO:0000313" key="3">
    <source>
        <dbReference type="Proteomes" id="UP000015104"/>
    </source>
</evidence>
<dbReference type="OrthoDB" id="10457774at2759"/>
<keyword evidence="3" id="KW-1185">Reference proteome</keyword>
<sequence length="419" mass="47743">MDLRIHVSSPDNGIIELDQESEIISEETLAQLVNDDEHSWLSIDLISTNGVNHRSNGKPAGTNNHFSQNNDAGLYENGEGDDDNNHEQYDKVASEQQHNGKQDCDLNNWLTTVLDNEAYKSTKDNLVRELDNLAVLHKLESSSRSNKFGRVAMPERNLETRWESKLEYNKEAKLDTRTITKRKPTFFNRFLSSEELSPSNGNLRNTKLNYSSSNISGSNTNLNNHLGGSNNELESTFTMRKTKLNNTFTMDDEEKINPNESFTITRRDQIPQSSQQIIQQRDQQYLSNTATVTRGLNGVTNRKIEQDQPVKKKPISMYSVYAEPTDSRPIRSSNSNVLSAYRLFKSSALNRQYEYRDDELILNNTRYSPEYLSMTRKASTPITNNTVSTARMIKRNGTFTCNKPTLPPRIVGSFIPKPK</sequence>
<feature type="compositionally biased region" description="Polar residues" evidence="1">
    <location>
        <begin position="61"/>
        <end position="71"/>
    </location>
</feature>
<reference evidence="3" key="1">
    <citation type="submission" date="2011-08" db="EMBL/GenBank/DDBJ databases">
        <authorList>
            <person name="Rombauts S."/>
        </authorList>
    </citation>
    <scope>NUCLEOTIDE SEQUENCE</scope>
    <source>
        <strain evidence="3">London</strain>
    </source>
</reference>
<dbReference type="OMA" id="NDDEHSW"/>
<proteinExistence type="predicted"/>
<gene>
    <name evidence="2" type="primary">107370871</name>
</gene>